<feature type="transmembrane region" description="Helical" evidence="1">
    <location>
        <begin position="139"/>
        <end position="157"/>
    </location>
</feature>
<keyword evidence="1" id="KW-0472">Membrane</keyword>
<evidence type="ECO:0000256" key="1">
    <source>
        <dbReference type="SAM" id="Phobius"/>
    </source>
</evidence>
<name>A0A538U361_UNCEI</name>
<protein>
    <recommendedName>
        <fullName evidence="4">YfhO family protein</fullName>
    </recommendedName>
</protein>
<accession>A0A538U361</accession>
<evidence type="ECO:0008006" key="4">
    <source>
        <dbReference type="Google" id="ProtNLM"/>
    </source>
</evidence>
<dbReference type="EMBL" id="VBPA01000220">
    <property type="protein sequence ID" value="TMQ70271.1"/>
    <property type="molecule type" value="Genomic_DNA"/>
</dbReference>
<comment type="caution">
    <text evidence="2">The sequence shown here is derived from an EMBL/GenBank/DDBJ whole genome shotgun (WGS) entry which is preliminary data.</text>
</comment>
<feature type="transmembrane region" description="Helical" evidence="1">
    <location>
        <begin position="210"/>
        <end position="231"/>
    </location>
</feature>
<keyword evidence="1" id="KW-1133">Transmembrane helix</keyword>
<feature type="transmembrane region" description="Helical" evidence="1">
    <location>
        <begin position="334"/>
        <end position="352"/>
    </location>
</feature>
<feature type="transmembrane region" description="Helical" evidence="1">
    <location>
        <begin position="114"/>
        <end position="132"/>
    </location>
</feature>
<proteinExistence type="predicted"/>
<keyword evidence="1" id="KW-0812">Transmembrane</keyword>
<dbReference type="AlphaFoldDB" id="A0A538U361"/>
<dbReference type="PANTHER" id="PTHR38454">
    <property type="entry name" value="INTEGRAL MEMBRANE PROTEIN-RELATED"/>
    <property type="match status" value="1"/>
</dbReference>
<feature type="transmembrane region" description="Helical" evidence="1">
    <location>
        <begin position="372"/>
        <end position="394"/>
    </location>
</feature>
<organism evidence="2 3">
    <name type="scientific">Eiseniibacteriota bacterium</name>
    <dbReference type="NCBI Taxonomy" id="2212470"/>
    <lineage>
        <taxon>Bacteria</taxon>
        <taxon>Candidatus Eiseniibacteriota</taxon>
    </lineage>
</organism>
<feature type="non-terminal residue" evidence="2">
    <location>
        <position position="420"/>
    </location>
</feature>
<dbReference type="Proteomes" id="UP000319836">
    <property type="component" value="Unassembled WGS sequence"/>
</dbReference>
<gene>
    <name evidence="2" type="ORF">E6K80_09015</name>
</gene>
<evidence type="ECO:0000313" key="3">
    <source>
        <dbReference type="Proteomes" id="UP000319836"/>
    </source>
</evidence>
<dbReference type="InterPro" id="IPR018580">
    <property type="entry name" value="Uncharacterised_YfhO"/>
</dbReference>
<feature type="transmembrane region" description="Helical" evidence="1">
    <location>
        <begin position="21"/>
        <end position="41"/>
    </location>
</feature>
<feature type="transmembrane region" description="Helical" evidence="1">
    <location>
        <begin position="309"/>
        <end position="327"/>
    </location>
</feature>
<sequence length="420" mass="45293">MAKTTPKAGKISPAPRGFRLTFGWAAALLAVLTLLLFHQVALEGQTFQAPDATAPVGFVRMGQQSLDHEHVYPLWNPYVFLGMPSFASGAYNPLIYPPDWPLALIARVIPLPELTWLLLYYFLGALFFFLLAREHGARPAGALLGAVAFVFAPNLVAVGSHGHGSQLVNSAYIPLLLWLTSRWMRRGGLQDLGWLALAGGFQMLRGHAQIAFYTWLAVGVYVIVDLALGVARPAEGAGPPAFGIAAVYNLPLRDYARYSIRGGGVSGGVGMEYATAWSLSGRELPTIVVPGAVGFGGPTYWGSMPFTDYPNAYVGMITIALALLGFLTWTRARVFAVLLAALALMISFGKHLPLYGFLYRHLPLFNKFRVPVMILVLFQLAAALGLAWGWSAVLDAGAERTPARRTTRALLAVVGVLLAA</sequence>
<reference evidence="2 3" key="1">
    <citation type="journal article" date="2019" name="Nat. Microbiol.">
        <title>Mediterranean grassland soil C-N compound turnover is dependent on rainfall and depth, and is mediated by genomically divergent microorganisms.</title>
        <authorList>
            <person name="Diamond S."/>
            <person name="Andeer P.F."/>
            <person name="Li Z."/>
            <person name="Crits-Christoph A."/>
            <person name="Burstein D."/>
            <person name="Anantharaman K."/>
            <person name="Lane K.R."/>
            <person name="Thomas B.C."/>
            <person name="Pan C."/>
            <person name="Northen T.R."/>
            <person name="Banfield J.F."/>
        </authorList>
    </citation>
    <scope>NUCLEOTIDE SEQUENCE [LARGE SCALE GENOMIC DNA]</scope>
    <source>
        <strain evidence="2">WS_10</strain>
    </source>
</reference>
<evidence type="ECO:0000313" key="2">
    <source>
        <dbReference type="EMBL" id="TMQ70271.1"/>
    </source>
</evidence>
<dbReference type="PANTHER" id="PTHR38454:SF1">
    <property type="entry name" value="INTEGRAL MEMBRANE PROTEIN"/>
    <property type="match status" value="1"/>
</dbReference>